<dbReference type="InParanoid" id="A9UVV5"/>
<dbReference type="InterPro" id="IPR029044">
    <property type="entry name" value="Nucleotide-diphossugar_trans"/>
</dbReference>
<reference evidence="2 3" key="1">
    <citation type="journal article" date="2008" name="Nature">
        <title>The genome of the choanoflagellate Monosiga brevicollis and the origin of metazoans.</title>
        <authorList>
            <consortium name="JGI Sequencing"/>
            <person name="King N."/>
            <person name="Westbrook M.J."/>
            <person name="Young S.L."/>
            <person name="Kuo A."/>
            <person name="Abedin M."/>
            <person name="Chapman J."/>
            <person name="Fairclough S."/>
            <person name="Hellsten U."/>
            <person name="Isogai Y."/>
            <person name="Letunic I."/>
            <person name="Marr M."/>
            <person name="Pincus D."/>
            <person name="Putnam N."/>
            <person name="Rokas A."/>
            <person name="Wright K.J."/>
            <person name="Zuzow R."/>
            <person name="Dirks W."/>
            <person name="Good M."/>
            <person name="Goodstein D."/>
            <person name="Lemons D."/>
            <person name="Li W."/>
            <person name="Lyons J.B."/>
            <person name="Morris A."/>
            <person name="Nichols S."/>
            <person name="Richter D.J."/>
            <person name="Salamov A."/>
            <person name="Bork P."/>
            <person name="Lim W.A."/>
            <person name="Manning G."/>
            <person name="Miller W.T."/>
            <person name="McGinnis W."/>
            <person name="Shapiro H."/>
            <person name="Tjian R."/>
            <person name="Grigoriev I.V."/>
            <person name="Rokhsar D."/>
        </authorList>
    </citation>
    <scope>NUCLEOTIDE SEQUENCE [LARGE SCALE GENOMIC DNA]</scope>
    <source>
        <strain evidence="3">MX1 / ATCC 50154</strain>
    </source>
</reference>
<dbReference type="GeneID" id="5889821"/>
<dbReference type="EMBL" id="CH991547">
    <property type="protein sequence ID" value="EDQ90655.1"/>
    <property type="molecule type" value="Genomic_DNA"/>
</dbReference>
<dbReference type="Pfam" id="PF04488">
    <property type="entry name" value="Gly_transf_sug"/>
    <property type="match status" value="1"/>
</dbReference>
<evidence type="ECO:0000313" key="2">
    <source>
        <dbReference type="EMBL" id="EDQ90655.1"/>
    </source>
</evidence>
<keyword evidence="3" id="KW-1185">Reference proteome</keyword>
<organism evidence="2 3">
    <name type="scientific">Monosiga brevicollis</name>
    <name type="common">Choanoflagellate</name>
    <dbReference type="NCBI Taxonomy" id="81824"/>
    <lineage>
        <taxon>Eukaryota</taxon>
        <taxon>Choanoflagellata</taxon>
        <taxon>Craspedida</taxon>
        <taxon>Salpingoecidae</taxon>
        <taxon>Monosiga</taxon>
    </lineage>
</organism>
<evidence type="ECO:0000313" key="3">
    <source>
        <dbReference type="Proteomes" id="UP000001357"/>
    </source>
</evidence>
<proteinExistence type="predicted"/>
<dbReference type="GO" id="GO:0000030">
    <property type="term" value="F:mannosyltransferase activity"/>
    <property type="evidence" value="ECO:0000318"/>
    <property type="project" value="GO_Central"/>
</dbReference>
<name>A9UVV5_MONBE</name>
<dbReference type="InterPro" id="IPR007577">
    <property type="entry name" value="GlycoTrfase_DXD_sugar-bd_CS"/>
</dbReference>
<gene>
    <name evidence="2" type="ORF">MONBRDRAFT_31860</name>
</gene>
<dbReference type="PANTHER" id="PTHR32385">
    <property type="entry name" value="MANNOSYL PHOSPHORYLINOSITOL CERAMIDE SYNTHASE"/>
    <property type="match status" value="1"/>
</dbReference>
<evidence type="ECO:0000256" key="1">
    <source>
        <dbReference type="ARBA" id="ARBA00022679"/>
    </source>
</evidence>
<protein>
    <submittedName>
        <fullName evidence="2">Uncharacterized protein</fullName>
    </submittedName>
</protein>
<dbReference type="KEGG" id="mbr:MONBRDRAFT_31860"/>
<sequence>MDRQRGLSFVTSLHAGILLRKARGNAQWRITPTKGVFCREATHTHCSKFSARSAKDRHVHGFYQARAGGVGVFFSCHKLRQSFIKPKSAWCSSDNSMRRSHICRALVALSLLVLLPLCLYAGRSLSRPAPLPFPRPNFEHLDHSLAHPLTTTRVPKILHQIWLGTETPPCDWVTTWSRDFRAAHPDWTYHLWTQSELDRLPLRNRAAYLHEEHPANKADIARYELLYHYGGVYVDADSLWLGRPLEPLLEQANATGLFFGEELRPASHPTPQQEPHMYAVGVIGAAPHHPGLELVIRNLNHSYFQLRVVERVARWQVTGPDFVTATLRQVPVTLIPAHIFYPGGWWKSDPHTTPAEARQRYPDSLMFQFGLSTSKRITRYLTDDGLWPALWPWAARPPTSTCVVSSDALSPFQSSSNP</sequence>
<dbReference type="AlphaFoldDB" id="A9UVV5"/>
<dbReference type="GO" id="GO:0016020">
    <property type="term" value="C:membrane"/>
    <property type="evidence" value="ECO:0007669"/>
    <property type="project" value="GOC"/>
</dbReference>
<dbReference type="RefSeq" id="XP_001744706.1">
    <property type="nucleotide sequence ID" value="XM_001744654.1"/>
</dbReference>
<dbReference type="Proteomes" id="UP000001357">
    <property type="component" value="Unassembled WGS sequence"/>
</dbReference>
<dbReference type="GO" id="GO:0051999">
    <property type="term" value="P:mannosyl-inositol phosphorylceramide biosynthetic process"/>
    <property type="evidence" value="ECO:0000318"/>
    <property type="project" value="GO_Central"/>
</dbReference>
<keyword evidence="1" id="KW-0808">Transferase</keyword>
<dbReference type="Gene3D" id="3.90.550.20">
    <property type="match status" value="1"/>
</dbReference>
<dbReference type="PANTHER" id="PTHR32385:SF15">
    <property type="entry name" value="INOSITOL PHOSPHOCERAMIDE MANNOSYLTRANSFERASE 1"/>
    <property type="match status" value="1"/>
</dbReference>
<dbReference type="InterPro" id="IPR051706">
    <property type="entry name" value="Glycosyltransferase_domain"/>
</dbReference>
<dbReference type="eggNOG" id="ENOG502SCMT">
    <property type="taxonomic scope" value="Eukaryota"/>
</dbReference>
<accession>A9UVV5</accession>
<dbReference type="SUPFAM" id="SSF53448">
    <property type="entry name" value="Nucleotide-diphospho-sugar transferases"/>
    <property type="match status" value="1"/>
</dbReference>